<dbReference type="RefSeq" id="WP_061596409.1">
    <property type="nucleotide sequence ID" value="NZ_JAHZQA010000003.1"/>
</dbReference>
<name>A0AB35FU03_STRGN</name>
<dbReference type="Proteomes" id="UP000826921">
    <property type="component" value="Unassembled WGS sequence"/>
</dbReference>
<evidence type="ECO:0000313" key="3">
    <source>
        <dbReference type="Proteomes" id="UP000826921"/>
    </source>
</evidence>
<sequence>MELKKLITNVQQWSIDRGLDKADSKKQMLKLYEEFGELASGLAKGNKEVVKDSIGDVVVVLIILAQQQGVKLISGFELSHENISKENVVLEASEYIGAVSNFVKRNLKCEGHIVYLITYLQRIAKDEGLKFEDCLSQAWNEIKDRKGKLIDGVWVKEEDLK</sequence>
<dbReference type="SUPFAM" id="SSF101386">
    <property type="entry name" value="all-alpha NTP pyrophosphatases"/>
    <property type="match status" value="1"/>
</dbReference>
<organism evidence="2 3">
    <name type="scientific">Streptococcus gordonii</name>
    <dbReference type="NCBI Taxonomy" id="1302"/>
    <lineage>
        <taxon>Bacteria</taxon>
        <taxon>Bacillati</taxon>
        <taxon>Bacillota</taxon>
        <taxon>Bacilli</taxon>
        <taxon>Lactobacillales</taxon>
        <taxon>Streptococcaceae</taxon>
        <taxon>Streptococcus</taxon>
    </lineage>
</organism>
<dbReference type="Gene3D" id="1.10.287.1080">
    <property type="entry name" value="MazG-like"/>
    <property type="match status" value="1"/>
</dbReference>
<feature type="domain" description="NTP pyrophosphohydrolase MazG-like" evidence="1">
    <location>
        <begin position="27"/>
        <end position="76"/>
    </location>
</feature>
<comment type="caution">
    <text evidence="2">The sequence shown here is derived from an EMBL/GenBank/DDBJ whole genome shotgun (WGS) entry which is preliminary data.</text>
</comment>
<gene>
    <name evidence="2" type="ORF">K1I74_04585</name>
</gene>
<evidence type="ECO:0000313" key="2">
    <source>
        <dbReference type="EMBL" id="MBZ2127338.1"/>
    </source>
</evidence>
<evidence type="ECO:0000259" key="1">
    <source>
        <dbReference type="Pfam" id="PF03819"/>
    </source>
</evidence>
<proteinExistence type="predicted"/>
<protein>
    <submittedName>
        <fullName evidence="2">MazG-like family protein</fullName>
    </submittedName>
</protein>
<dbReference type="EMBL" id="JAHZQA010000003">
    <property type="protein sequence ID" value="MBZ2127338.1"/>
    <property type="molecule type" value="Genomic_DNA"/>
</dbReference>
<dbReference type="Pfam" id="PF03819">
    <property type="entry name" value="MazG"/>
    <property type="match status" value="1"/>
</dbReference>
<dbReference type="InterPro" id="IPR004518">
    <property type="entry name" value="MazG-like_dom"/>
</dbReference>
<reference evidence="2" key="1">
    <citation type="submission" date="2021-07" db="EMBL/GenBank/DDBJ databases">
        <title>Occurrence of streptococci in the human mouth that bind to a non-human glycan.</title>
        <authorList>
            <person name="Cross B."/>
            <person name="Thamadilok S."/>
            <person name="Bensing B."/>
            <person name="Sasmal A."/>
            <person name="Khedri Z."/>
            <person name="Deng L."/>
            <person name="Yu H."/>
            <person name="Mehta A."/>
            <person name="Aluvathingal J."/>
            <person name="Nadendla S."/>
            <person name="Vickerman M."/>
            <person name="Chen X."/>
            <person name="Dewhirst F."/>
            <person name="Gill A."/>
            <person name="Lettrichova I."/>
            <person name="Diaz S."/>
            <person name="Gill S."/>
            <person name="Tettelin H."/>
            <person name="Iverson T."/>
            <person name="Sullam P."/>
            <person name="Varki A."/>
            <person name="Ruhl S."/>
        </authorList>
    </citation>
    <scope>NUCLEOTIDE SEQUENCE</scope>
    <source>
        <strain evidence="2">SK9</strain>
    </source>
</reference>
<accession>A0AB35FU03</accession>
<dbReference type="AlphaFoldDB" id="A0AB35FU03"/>
<dbReference type="CDD" id="cd11540">
    <property type="entry name" value="NTP-PPase_u3"/>
    <property type="match status" value="1"/>
</dbReference>